<organism evidence="2 3">
    <name type="scientific">Oryza sativa subsp. japonica</name>
    <name type="common">Rice</name>
    <dbReference type="NCBI Taxonomy" id="39947"/>
    <lineage>
        <taxon>Eukaryota</taxon>
        <taxon>Viridiplantae</taxon>
        <taxon>Streptophyta</taxon>
        <taxon>Embryophyta</taxon>
        <taxon>Tracheophyta</taxon>
        <taxon>Spermatophyta</taxon>
        <taxon>Magnoliopsida</taxon>
        <taxon>Liliopsida</taxon>
        <taxon>Poales</taxon>
        <taxon>Poaceae</taxon>
        <taxon>BOP clade</taxon>
        <taxon>Oryzoideae</taxon>
        <taxon>Oryzeae</taxon>
        <taxon>Oryzinae</taxon>
        <taxon>Oryza</taxon>
        <taxon>Oryza sativa</taxon>
    </lineage>
</organism>
<evidence type="ECO:0000256" key="1">
    <source>
        <dbReference type="SAM" id="SignalP"/>
    </source>
</evidence>
<dbReference type="InParanoid" id="A0A0P0VB03"/>
<proteinExistence type="predicted"/>
<dbReference type="PaxDb" id="39947-A0A0P0VB03"/>
<dbReference type="AlphaFoldDB" id="A0A0P0VB03"/>
<dbReference type="Proteomes" id="UP000059680">
    <property type="component" value="Chromosome 1"/>
</dbReference>
<gene>
    <name evidence="2" type="ordered locus">Os01g0876650</name>
    <name evidence="2" type="ORF">OSNPB_010876650</name>
</gene>
<protein>
    <submittedName>
        <fullName evidence="2">Os01g0876650 protein</fullName>
    </submittedName>
</protein>
<accession>A0A0P0VB03</accession>
<name>A0A0P0VB03_ORYSJ</name>
<sequence>LFLFMSNHFMTYCLLIIKLCLVAWRNEDGDIAFYMIYSFVLGMELMTHY</sequence>
<feature type="chain" id="PRO_5006056289" evidence="1">
    <location>
        <begin position="26"/>
        <end position="49"/>
    </location>
</feature>
<reference evidence="2 3" key="2">
    <citation type="journal article" date="2013" name="Plant Cell Physiol.">
        <title>Rice Annotation Project Database (RAP-DB): an integrative and interactive database for rice genomics.</title>
        <authorList>
            <person name="Sakai H."/>
            <person name="Lee S.S."/>
            <person name="Tanaka T."/>
            <person name="Numa H."/>
            <person name="Kim J."/>
            <person name="Kawahara Y."/>
            <person name="Wakimoto H."/>
            <person name="Yang C.C."/>
            <person name="Iwamoto M."/>
            <person name="Abe T."/>
            <person name="Yamada Y."/>
            <person name="Muto A."/>
            <person name="Inokuchi H."/>
            <person name="Ikemura T."/>
            <person name="Matsumoto T."/>
            <person name="Sasaki T."/>
            <person name="Itoh T."/>
        </authorList>
    </citation>
    <scope>NUCLEOTIDE SEQUENCE [LARGE SCALE GENOMIC DNA]</scope>
    <source>
        <strain evidence="3">cv. Nipponbare</strain>
    </source>
</reference>
<feature type="signal peptide" evidence="1">
    <location>
        <begin position="1"/>
        <end position="25"/>
    </location>
</feature>
<evidence type="ECO:0000313" key="3">
    <source>
        <dbReference type="Proteomes" id="UP000059680"/>
    </source>
</evidence>
<dbReference type="EMBL" id="AP014957">
    <property type="protein sequence ID" value="BAS75511.1"/>
    <property type="molecule type" value="Genomic_DNA"/>
</dbReference>
<evidence type="ECO:0000313" key="2">
    <source>
        <dbReference type="EMBL" id="BAS75511.1"/>
    </source>
</evidence>
<reference evidence="3" key="1">
    <citation type="journal article" date="2005" name="Nature">
        <title>The map-based sequence of the rice genome.</title>
        <authorList>
            <consortium name="International rice genome sequencing project (IRGSP)"/>
            <person name="Matsumoto T."/>
            <person name="Wu J."/>
            <person name="Kanamori H."/>
            <person name="Katayose Y."/>
            <person name="Fujisawa M."/>
            <person name="Namiki N."/>
            <person name="Mizuno H."/>
            <person name="Yamamoto K."/>
            <person name="Antonio B.A."/>
            <person name="Baba T."/>
            <person name="Sakata K."/>
            <person name="Nagamura Y."/>
            <person name="Aoki H."/>
            <person name="Arikawa K."/>
            <person name="Arita K."/>
            <person name="Bito T."/>
            <person name="Chiden Y."/>
            <person name="Fujitsuka N."/>
            <person name="Fukunaka R."/>
            <person name="Hamada M."/>
            <person name="Harada C."/>
            <person name="Hayashi A."/>
            <person name="Hijishita S."/>
            <person name="Honda M."/>
            <person name="Hosokawa S."/>
            <person name="Ichikawa Y."/>
            <person name="Idonuma A."/>
            <person name="Iijima M."/>
            <person name="Ikeda M."/>
            <person name="Ikeno M."/>
            <person name="Ito K."/>
            <person name="Ito S."/>
            <person name="Ito T."/>
            <person name="Ito Y."/>
            <person name="Ito Y."/>
            <person name="Iwabuchi A."/>
            <person name="Kamiya K."/>
            <person name="Karasawa W."/>
            <person name="Kurita K."/>
            <person name="Katagiri S."/>
            <person name="Kikuta A."/>
            <person name="Kobayashi H."/>
            <person name="Kobayashi N."/>
            <person name="Machita K."/>
            <person name="Maehara T."/>
            <person name="Masukawa M."/>
            <person name="Mizubayashi T."/>
            <person name="Mukai Y."/>
            <person name="Nagasaki H."/>
            <person name="Nagata Y."/>
            <person name="Naito S."/>
            <person name="Nakashima M."/>
            <person name="Nakama Y."/>
            <person name="Nakamichi Y."/>
            <person name="Nakamura M."/>
            <person name="Meguro A."/>
            <person name="Negishi M."/>
            <person name="Ohta I."/>
            <person name="Ohta T."/>
            <person name="Okamoto M."/>
            <person name="Ono N."/>
            <person name="Saji S."/>
            <person name="Sakaguchi M."/>
            <person name="Sakai K."/>
            <person name="Shibata M."/>
            <person name="Shimokawa T."/>
            <person name="Song J."/>
            <person name="Takazaki Y."/>
            <person name="Terasawa K."/>
            <person name="Tsugane M."/>
            <person name="Tsuji K."/>
            <person name="Ueda S."/>
            <person name="Waki K."/>
            <person name="Yamagata H."/>
            <person name="Yamamoto M."/>
            <person name="Yamamoto S."/>
            <person name="Yamane H."/>
            <person name="Yoshiki S."/>
            <person name="Yoshihara R."/>
            <person name="Yukawa K."/>
            <person name="Zhong H."/>
            <person name="Yano M."/>
            <person name="Yuan Q."/>
            <person name="Ouyang S."/>
            <person name="Liu J."/>
            <person name="Jones K.M."/>
            <person name="Gansberger K."/>
            <person name="Moffat K."/>
            <person name="Hill J."/>
            <person name="Bera J."/>
            <person name="Fadrosh D."/>
            <person name="Jin S."/>
            <person name="Johri S."/>
            <person name="Kim M."/>
            <person name="Overton L."/>
            <person name="Reardon M."/>
            <person name="Tsitrin T."/>
            <person name="Vuong H."/>
            <person name="Weaver B."/>
            <person name="Ciecko A."/>
            <person name="Tallon L."/>
            <person name="Jackson J."/>
            <person name="Pai G."/>
            <person name="Aken S.V."/>
            <person name="Utterback T."/>
            <person name="Reidmuller S."/>
            <person name="Feldblyum T."/>
            <person name="Hsiao J."/>
            <person name="Zismann V."/>
            <person name="Iobst S."/>
            <person name="de Vazeille A.R."/>
            <person name="Buell C.R."/>
            <person name="Ying K."/>
            <person name="Li Y."/>
            <person name="Lu T."/>
            <person name="Huang Y."/>
            <person name="Zhao Q."/>
            <person name="Feng Q."/>
            <person name="Zhang L."/>
            <person name="Zhu J."/>
            <person name="Weng Q."/>
            <person name="Mu J."/>
            <person name="Lu Y."/>
            <person name="Fan D."/>
            <person name="Liu Y."/>
            <person name="Guan J."/>
            <person name="Zhang Y."/>
            <person name="Yu S."/>
            <person name="Liu X."/>
            <person name="Zhang Y."/>
            <person name="Hong G."/>
            <person name="Han B."/>
            <person name="Choisne N."/>
            <person name="Demange N."/>
            <person name="Orjeda G."/>
            <person name="Samain S."/>
            <person name="Cattolico L."/>
            <person name="Pelletier E."/>
            <person name="Couloux A."/>
            <person name="Segurens B."/>
            <person name="Wincker P."/>
            <person name="D'Hont A."/>
            <person name="Scarpelli C."/>
            <person name="Weissenbach J."/>
            <person name="Salanoubat M."/>
            <person name="Quetier F."/>
            <person name="Yu Y."/>
            <person name="Kim H.R."/>
            <person name="Rambo T."/>
            <person name="Currie J."/>
            <person name="Collura K."/>
            <person name="Luo M."/>
            <person name="Yang T."/>
            <person name="Ammiraju J.S.S."/>
            <person name="Engler F."/>
            <person name="Soderlund C."/>
            <person name="Wing R.A."/>
            <person name="Palmer L.E."/>
            <person name="de la Bastide M."/>
            <person name="Spiegel L."/>
            <person name="Nascimento L."/>
            <person name="Zutavern T."/>
            <person name="O'Shaughnessy A."/>
            <person name="Dike S."/>
            <person name="Dedhia N."/>
            <person name="Preston R."/>
            <person name="Balija V."/>
            <person name="McCombie W.R."/>
            <person name="Chow T."/>
            <person name="Chen H."/>
            <person name="Chung M."/>
            <person name="Chen C."/>
            <person name="Shaw J."/>
            <person name="Wu H."/>
            <person name="Hsiao K."/>
            <person name="Chao Y."/>
            <person name="Chu M."/>
            <person name="Cheng C."/>
            <person name="Hour A."/>
            <person name="Lee P."/>
            <person name="Lin S."/>
            <person name="Lin Y."/>
            <person name="Liou J."/>
            <person name="Liu S."/>
            <person name="Hsing Y."/>
            <person name="Raghuvanshi S."/>
            <person name="Mohanty A."/>
            <person name="Bharti A.K."/>
            <person name="Gaur A."/>
            <person name="Gupta V."/>
            <person name="Kumar D."/>
            <person name="Ravi V."/>
            <person name="Vij S."/>
            <person name="Kapur A."/>
            <person name="Khurana P."/>
            <person name="Khurana P."/>
            <person name="Khurana J.P."/>
            <person name="Tyagi A.K."/>
            <person name="Gaikwad K."/>
            <person name="Singh A."/>
            <person name="Dalal V."/>
            <person name="Srivastava S."/>
            <person name="Dixit A."/>
            <person name="Pal A.K."/>
            <person name="Ghazi I.A."/>
            <person name="Yadav M."/>
            <person name="Pandit A."/>
            <person name="Bhargava A."/>
            <person name="Sureshbabu K."/>
            <person name="Batra K."/>
            <person name="Sharma T.R."/>
            <person name="Mohapatra T."/>
            <person name="Singh N.K."/>
            <person name="Messing J."/>
            <person name="Nelson A.B."/>
            <person name="Fuks G."/>
            <person name="Kavchok S."/>
            <person name="Keizer G."/>
            <person name="Linton E."/>
            <person name="Llaca V."/>
            <person name="Song R."/>
            <person name="Tanyolac B."/>
            <person name="Young S."/>
            <person name="Ho-Il K."/>
            <person name="Hahn J.H."/>
            <person name="Sangsakoo G."/>
            <person name="Vanavichit A."/>
            <person name="de Mattos Luiz.A.T."/>
            <person name="Zimmer P.D."/>
            <person name="Malone G."/>
            <person name="Dellagostin O."/>
            <person name="de Oliveira A.C."/>
            <person name="Bevan M."/>
            <person name="Bancroft I."/>
            <person name="Minx P."/>
            <person name="Cordum H."/>
            <person name="Wilson R."/>
            <person name="Cheng Z."/>
            <person name="Jin W."/>
            <person name="Jiang J."/>
            <person name="Leong S.A."/>
            <person name="Iwama H."/>
            <person name="Gojobori T."/>
            <person name="Itoh T."/>
            <person name="Niimura Y."/>
            <person name="Fujii Y."/>
            <person name="Habara T."/>
            <person name="Sakai H."/>
            <person name="Sato Y."/>
            <person name="Wilson G."/>
            <person name="Kumar K."/>
            <person name="McCouch S."/>
            <person name="Juretic N."/>
            <person name="Hoen D."/>
            <person name="Wright S."/>
            <person name="Bruskiewich R."/>
            <person name="Bureau T."/>
            <person name="Miyao A."/>
            <person name="Hirochika H."/>
            <person name="Nishikawa T."/>
            <person name="Kadowaki K."/>
            <person name="Sugiura M."/>
            <person name="Burr B."/>
            <person name="Sasaki T."/>
        </authorList>
    </citation>
    <scope>NUCLEOTIDE SEQUENCE [LARGE SCALE GENOMIC DNA]</scope>
    <source>
        <strain evidence="3">cv. Nipponbare</strain>
    </source>
</reference>
<keyword evidence="1" id="KW-0732">Signal</keyword>
<feature type="non-terminal residue" evidence="2">
    <location>
        <position position="1"/>
    </location>
</feature>
<keyword evidence="3" id="KW-1185">Reference proteome</keyword>
<reference evidence="2 3" key="3">
    <citation type="journal article" date="2013" name="Rice">
        <title>Improvement of the Oryza sativa Nipponbare reference genome using next generation sequence and optical map data.</title>
        <authorList>
            <person name="Kawahara Y."/>
            <person name="de la Bastide M."/>
            <person name="Hamilton J.P."/>
            <person name="Kanamori H."/>
            <person name="McCombie W.R."/>
            <person name="Ouyang S."/>
            <person name="Schwartz D.C."/>
            <person name="Tanaka T."/>
            <person name="Wu J."/>
            <person name="Zhou S."/>
            <person name="Childs K.L."/>
            <person name="Davidson R.M."/>
            <person name="Lin H."/>
            <person name="Quesada-Ocampo L."/>
            <person name="Vaillancourt B."/>
            <person name="Sakai H."/>
            <person name="Lee S.S."/>
            <person name="Kim J."/>
            <person name="Numa H."/>
            <person name="Itoh T."/>
            <person name="Buell C.R."/>
            <person name="Matsumoto T."/>
        </authorList>
    </citation>
    <scope>NUCLEOTIDE SEQUENCE [LARGE SCALE GENOMIC DNA]</scope>
    <source>
        <strain evidence="3">cv. Nipponbare</strain>
    </source>
</reference>